<gene>
    <name evidence="5" type="ORF">A3E36_01760</name>
</gene>
<protein>
    <recommendedName>
        <fullName evidence="4">SbsA Ig-like domain-containing protein</fullName>
    </recommendedName>
</protein>
<evidence type="ECO:0000256" key="1">
    <source>
        <dbReference type="ARBA" id="ARBA00022729"/>
    </source>
</evidence>
<organism evidence="5 6">
    <name type="scientific">Candidatus Andersenbacteria bacterium RIFCSPHIGHO2_12_FULL_45_11b</name>
    <dbReference type="NCBI Taxonomy" id="1797282"/>
    <lineage>
        <taxon>Bacteria</taxon>
        <taxon>Candidatus Anderseniibacteriota</taxon>
    </lineage>
</organism>
<feature type="domain" description="SbsA Ig-like" evidence="4">
    <location>
        <begin position="680"/>
        <end position="793"/>
    </location>
</feature>
<proteinExistence type="predicted"/>
<keyword evidence="3" id="KW-1133">Transmembrane helix</keyword>
<feature type="transmembrane region" description="Helical" evidence="3">
    <location>
        <begin position="1277"/>
        <end position="1299"/>
    </location>
</feature>
<name>A0A1G1X5Z3_9BACT</name>
<evidence type="ECO:0000256" key="3">
    <source>
        <dbReference type="SAM" id="Phobius"/>
    </source>
</evidence>
<dbReference type="InterPro" id="IPR008969">
    <property type="entry name" value="CarboxyPept-like_regulatory"/>
</dbReference>
<accession>A0A1G1X5Z3</accession>
<dbReference type="InterPro" id="IPR032812">
    <property type="entry name" value="SbsA_Ig"/>
</dbReference>
<evidence type="ECO:0000256" key="2">
    <source>
        <dbReference type="SAM" id="MobiDB-lite"/>
    </source>
</evidence>
<feature type="domain" description="SbsA Ig-like" evidence="4">
    <location>
        <begin position="796"/>
        <end position="909"/>
    </location>
</feature>
<feature type="region of interest" description="Disordered" evidence="2">
    <location>
        <begin position="1381"/>
        <end position="1401"/>
    </location>
</feature>
<dbReference type="EMBL" id="MHHS01000050">
    <property type="protein sequence ID" value="OGY35404.1"/>
    <property type="molecule type" value="Genomic_DNA"/>
</dbReference>
<evidence type="ECO:0000313" key="5">
    <source>
        <dbReference type="EMBL" id="OGY35404.1"/>
    </source>
</evidence>
<dbReference type="Pfam" id="PF13620">
    <property type="entry name" value="CarboxypepD_reg"/>
    <property type="match status" value="2"/>
</dbReference>
<dbReference type="Proteomes" id="UP000177941">
    <property type="component" value="Unassembled WGS sequence"/>
</dbReference>
<reference evidence="5 6" key="1">
    <citation type="journal article" date="2016" name="Nat. Commun.">
        <title>Thousands of microbial genomes shed light on interconnected biogeochemical processes in an aquifer system.</title>
        <authorList>
            <person name="Anantharaman K."/>
            <person name="Brown C.T."/>
            <person name="Hug L.A."/>
            <person name="Sharon I."/>
            <person name="Castelle C.J."/>
            <person name="Probst A.J."/>
            <person name="Thomas B.C."/>
            <person name="Singh A."/>
            <person name="Wilkins M.J."/>
            <person name="Karaoz U."/>
            <person name="Brodie E.L."/>
            <person name="Williams K.H."/>
            <person name="Hubbard S.S."/>
            <person name="Banfield J.F."/>
        </authorList>
    </citation>
    <scope>NUCLEOTIDE SEQUENCE [LARGE SCALE GENOMIC DNA]</scope>
</reference>
<evidence type="ECO:0000313" key="6">
    <source>
        <dbReference type="Proteomes" id="UP000177941"/>
    </source>
</evidence>
<dbReference type="Pfam" id="PF13205">
    <property type="entry name" value="Big_5"/>
    <property type="match status" value="2"/>
</dbReference>
<sequence length="1401" mass="145066">MLGLRGNTLFVCIFLCLMGSRFKQFAYLSVVILVAGFFLFPNSADAAIARVQQTSGSATTNPVSATWTSSTTSGNLLVAQIVTASDPGLITPPAGGWTLIDTIINANYTKLYYIQNAAAQSGSQSWAITGDTSATQLIMAEYSGVATSGALDQYSTVTGVDTTLTTPTVNTTTADQLLIGVFGNGSTSESFSSPTNSFSIYAQGTVGLAPASSGAFVDRIVSSTGSYSAGVTGTGGSAWGSIIATFKAASSTSSISGTVYTDEGTTNIGANKTVAVSINGAAAAGTDDTDSSGAYSITGLTVSAGDVLTLYIDGETEKGVTVTKGSGSNLTGINIFQNYLITRCDNSCSLTNTNLDTADGNGDADISSIYSVSGGATTTASGKSLYIPASNTYAPGGNVTVAGTFTNAGTYTTGTETLSLTGTSSYNFTPGSTIYNVTINGSGGTYTLQGNLTTSNNLTITAGTLDVSGSNYSISAGGNWSNAGTFTKRSGTVTLTSTSGSATLTSGGSSFYNLTQNGSGGTYTLQDALTVSNNLTITAGTLDAGASNYAITIGGGLTNSGTLTTQSNTVTLNGTNQSITGSSTFYNLTKTVSSAATLTINASSTQTVTGTLTLGGALGQLLTLVSSSPATQWIINPSGTRTVSYLDVRDSNNANATAIDCTTGCTNSGNNTNWNFGSSDTTAPTVSSLSPSNTATGVSPSSDFVITFSESVSAVSGKNITIKKFSDDSTLETIAADNSKVTISENVVTIKPSPDGGFQDLTLYYIVIDSGAFIDAASNAYAGIGSSEHWSFTIADTTTPTVLNVRPLNNATGVARTANLVITFNETVQRVSGKKINIKRVSDNKLFEAITVQSGKVTGSGTSIIVVNPAKTFDAGTGYYVLIDSGAFTDTSGNAYAGVSSSLVWSFTTQGTASNPTPTPTPVIVILPLPTPTPDITPVPTPDPTNPDISPTPVITPCFSWDILCTTPTPEASPEPSIVPEPSVIETPSEPPIELPPIIVIIIDIVKDVVDTVVEVVEKVVAIVKKAIVIVKEIVKSPATGIPKAREALKPVVHSPAVKATAAAATAIAVVGVAASSASVVASSASIASTTTSMSSLLNEVSQLLSKMWEGVLSFLGFRRKKRPWGRVVDAESGDPVAGVYIQVYDHQSNQLKGTMVSNDRGSFSSLVPPGSYEFRAQKQGWALAPQAPYLRLVAGERVYDGKPVTVTEGKLLPLVLAMRLVESVPLTTHVIWRRTLQSVLLFIMRLSWLALIIGTVLSSAALFVSPTIINMLIEALYVLLIIWKIILHFIIGSAVGYVRDAATNKPIDLALIRVHDALTGRLVETRTTGRDGKFLLLPPAGVYTLTVVHAGYEPYRESHVVVDRKKESLALSFSLKASAAEDDSRVSGKFTLPGRKNKTK</sequence>
<keyword evidence="3" id="KW-0472">Membrane</keyword>
<keyword evidence="3" id="KW-0812">Transmembrane</keyword>
<dbReference type="Gene3D" id="2.60.40.1120">
    <property type="entry name" value="Carboxypeptidase-like, regulatory domain"/>
    <property type="match status" value="2"/>
</dbReference>
<keyword evidence="1" id="KW-0732">Signal</keyword>
<comment type="caution">
    <text evidence="5">The sequence shown here is derived from an EMBL/GenBank/DDBJ whole genome shotgun (WGS) entry which is preliminary data.</text>
</comment>
<evidence type="ECO:0000259" key="4">
    <source>
        <dbReference type="Pfam" id="PF13205"/>
    </source>
</evidence>
<dbReference type="SUPFAM" id="SSF49464">
    <property type="entry name" value="Carboxypeptidase regulatory domain-like"/>
    <property type="match status" value="2"/>
</dbReference>
<feature type="transmembrane region" description="Helical" evidence="3">
    <location>
        <begin position="1240"/>
        <end position="1265"/>
    </location>
</feature>